<keyword evidence="3" id="KW-0732">Signal</keyword>
<dbReference type="SUPFAM" id="SSF50494">
    <property type="entry name" value="Trypsin-like serine proteases"/>
    <property type="match status" value="1"/>
</dbReference>
<dbReference type="Pfam" id="PF13365">
    <property type="entry name" value="Trypsin_2"/>
    <property type="match status" value="1"/>
</dbReference>
<evidence type="ECO:0000313" key="4">
    <source>
        <dbReference type="EMBL" id="CCH71076.1"/>
    </source>
</evidence>
<evidence type="ECO:0000256" key="2">
    <source>
        <dbReference type="SAM" id="Phobius"/>
    </source>
</evidence>
<keyword evidence="2" id="KW-0812">Transmembrane</keyword>
<dbReference type="InterPro" id="IPR009003">
    <property type="entry name" value="Peptidase_S1_PA"/>
</dbReference>
<dbReference type="Gene3D" id="2.40.10.120">
    <property type="match status" value="1"/>
</dbReference>
<dbReference type="STRING" id="1193181.BN10_780013"/>
<dbReference type="HOGENOM" id="CLU_031709_0_0_11"/>
<feature type="compositionally biased region" description="Pro residues" evidence="1">
    <location>
        <begin position="558"/>
        <end position="584"/>
    </location>
</feature>
<gene>
    <name evidence="4" type="ORF">BN10_780013</name>
</gene>
<accession>N0E515</accession>
<reference evidence="4 5" key="1">
    <citation type="journal article" date="2013" name="ISME J.">
        <title>A metabolic model for members of the genus Tetrasphaera involved in enhanced biological phosphorus removal.</title>
        <authorList>
            <person name="Kristiansen R."/>
            <person name="Nguyen H.T.T."/>
            <person name="Saunders A.M."/>
            <person name="Nielsen J.L."/>
            <person name="Wimmer R."/>
            <person name="Le V.Q."/>
            <person name="McIlroy S.J."/>
            <person name="Petrovski S."/>
            <person name="Seviour R.J."/>
            <person name="Calteau A."/>
            <person name="Nielsen K.L."/>
            <person name="Nielsen P.H."/>
        </authorList>
    </citation>
    <scope>NUCLEOTIDE SEQUENCE [LARGE SCALE GENOMIC DNA]</scope>
    <source>
        <strain evidence="4 5">Lp2</strain>
    </source>
</reference>
<dbReference type="OrthoDB" id="9766361at2"/>
<dbReference type="Proteomes" id="UP000013167">
    <property type="component" value="Unassembled WGS sequence"/>
</dbReference>
<organism evidence="4 5">
    <name type="scientific">Phycicoccus elongatus Lp2</name>
    <dbReference type="NCBI Taxonomy" id="1193181"/>
    <lineage>
        <taxon>Bacteria</taxon>
        <taxon>Bacillati</taxon>
        <taxon>Actinomycetota</taxon>
        <taxon>Actinomycetes</taxon>
        <taxon>Micrococcales</taxon>
        <taxon>Intrasporangiaceae</taxon>
        <taxon>Phycicoccus</taxon>
    </lineage>
</organism>
<dbReference type="eggNOG" id="COG0265">
    <property type="taxonomic scope" value="Bacteria"/>
</dbReference>
<feature type="transmembrane region" description="Helical" evidence="2">
    <location>
        <begin position="451"/>
        <end position="476"/>
    </location>
</feature>
<evidence type="ECO:0000256" key="1">
    <source>
        <dbReference type="SAM" id="MobiDB-lite"/>
    </source>
</evidence>
<evidence type="ECO:0000313" key="5">
    <source>
        <dbReference type="Proteomes" id="UP000013167"/>
    </source>
</evidence>
<feature type="compositionally biased region" description="Pro residues" evidence="1">
    <location>
        <begin position="592"/>
        <end position="603"/>
    </location>
</feature>
<feature type="compositionally biased region" description="Low complexity" evidence="1">
    <location>
        <begin position="531"/>
        <end position="557"/>
    </location>
</feature>
<feature type="signal peptide" evidence="3">
    <location>
        <begin position="1"/>
        <end position="42"/>
    </location>
</feature>
<dbReference type="PANTHER" id="PTHR43019">
    <property type="entry name" value="SERINE ENDOPROTEASE DEGS"/>
    <property type="match status" value="1"/>
</dbReference>
<dbReference type="InterPro" id="IPR043504">
    <property type="entry name" value="Peptidase_S1_PA_chymotrypsin"/>
</dbReference>
<keyword evidence="2" id="KW-0472">Membrane</keyword>
<dbReference type="EMBL" id="CAIZ01000150">
    <property type="protein sequence ID" value="CCH71076.1"/>
    <property type="molecule type" value="Genomic_DNA"/>
</dbReference>
<dbReference type="AlphaFoldDB" id="N0E515"/>
<evidence type="ECO:0000256" key="3">
    <source>
        <dbReference type="SAM" id="SignalP"/>
    </source>
</evidence>
<name>N0E515_9MICO</name>
<dbReference type="Gene3D" id="2.40.10.10">
    <property type="entry name" value="Trypsin-like serine proteases"/>
    <property type="match status" value="1"/>
</dbReference>
<proteinExistence type="predicted"/>
<feature type="region of interest" description="Disordered" evidence="1">
    <location>
        <begin position="481"/>
        <end position="603"/>
    </location>
</feature>
<keyword evidence="2" id="KW-1133">Transmembrane helix</keyword>
<comment type="caution">
    <text evidence="4">The sequence shown here is derived from an EMBL/GenBank/DDBJ whole genome shotgun (WGS) entry which is preliminary data.</text>
</comment>
<sequence>MTSNRGVIRQTHSMIWAPRWLTALVVALASSVLMVVTTPARAADGETELGATQLAAQTYPGVQLIQADFTSTISVPQAIIDEAAVNELYTRLVVQAATGAIGTAESQIIDAFVAELAKDPFRYVTPADARTTVEVGLSGFGTGFVVNAEGYLVTAAHVIAPDPDELKVEFARAGLRDLIANDLDEVQASGVAYSPANLDTLAQAFQDWYVRYLEVGEVSTTVSAQIGVATAGVDKTQRGQPAEIIKVGAPYPGKDVAVLKLDGAAHLPTLPLGDDADVPEGSTLHVTGYPAASTFSSGMSADSQVQPTITEGPLTAIKKTETGMPVFQTQAPASPGNSGGPVLDDAGNVVGILVASAVADDGTALEGQEFVIPISVVRQMLNETNVKPGESATTQAYNVALGAYFDKYYKRAMPEFQRVQALYPEHPYVAEYITRTQQAIDAGKDETPNSLMLWVALAGGVLMVLAVGGVGGFLLLRKHGKGPAPVAGTAPQGGPWPGNPGPQGHQGIPGQQGYAGQPGFPGQQPPPGQPPQHAHQQPAPAGPMGQPAWPAQPQQPASHPPQPPVTQPLQPPLPSEPLPPPPWHAPGSAPGQQPPPGSPPPVP</sequence>
<feature type="chain" id="PRO_5004106424" evidence="3">
    <location>
        <begin position="43"/>
        <end position="603"/>
    </location>
</feature>
<dbReference type="PANTHER" id="PTHR43019:SF23">
    <property type="entry name" value="PROTEASE DO-LIKE 5, CHLOROPLASTIC"/>
    <property type="match status" value="1"/>
</dbReference>
<feature type="compositionally biased region" description="Low complexity" evidence="1">
    <location>
        <begin position="502"/>
        <end position="522"/>
    </location>
</feature>
<keyword evidence="5" id="KW-1185">Reference proteome</keyword>
<protein>
    <submittedName>
        <fullName evidence="4">Peptidase S1 and S6 chymotrypsin/Hap</fullName>
    </submittedName>
</protein>